<evidence type="ECO:0000313" key="1">
    <source>
        <dbReference type="EMBL" id="TXK64351.1"/>
    </source>
</evidence>
<sequence length="145" mass="15900">MPAEIRAQLALLRNASSAFFSFDVAQSAGWFAQLSDCVESPAGGMGYHYGNPDQLANEGNLSLLRPEVLVYVPMEDGSMRFGAVEYIIAAADWPHVEPPEFMGQQLGYNPHLDIWALHVWIGIDNPAGIFADFNPEVSCEFAPEP</sequence>
<evidence type="ECO:0000313" key="2">
    <source>
        <dbReference type="Proteomes" id="UP000321248"/>
    </source>
</evidence>
<dbReference type="Proteomes" id="UP000321248">
    <property type="component" value="Unassembled WGS sequence"/>
</dbReference>
<proteinExistence type="predicted"/>
<name>A0A5C8KU39_9GAMM</name>
<dbReference type="AlphaFoldDB" id="A0A5C8KU39"/>
<protein>
    <submittedName>
        <fullName evidence="1">Uncharacterized protein</fullName>
    </submittedName>
</protein>
<accession>A0A5C8KU39</accession>
<gene>
    <name evidence="1" type="ORF">FU658_05470</name>
</gene>
<keyword evidence="2" id="KW-1185">Reference proteome</keyword>
<dbReference type="OrthoDB" id="2449873at2"/>
<organism evidence="1 2">
    <name type="scientific">Alkalisalibacterium limincola</name>
    <dbReference type="NCBI Taxonomy" id="2699169"/>
    <lineage>
        <taxon>Bacteria</taxon>
        <taxon>Pseudomonadati</taxon>
        <taxon>Pseudomonadota</taxon>
        <taxon>Gammaproteobacteria</taxon>
        <taxon>Lysobacterales</taxon>
        <taxon>Lysobacteraceae</taxon>
        <taxon>Alkalisalibacterium</taxon>
    </lineage>
</organism>
<dbReference type="EMBL" id="VRTS01000003">
    <property type="protein sequence ID" value="TXK64351.1"/>
    <property type="molecule type" value="Genomic_DNA"/>
</dbReference>
<dbReference type="RefSeq" id="WP_147891163.1">
    <property type="nucleotide sequence ID" value="NZ_VRTS01000003.1"/>
</dbReference>
<reference evidence="1 2" key="1">
    <citation type="submission" date="2019-08" db="EMBL/GenBank/DDBJ databases">
        <authorList>
            <person name="Karlyshev A.V."/>
        </authorList>
    </citation>
    <scope>NUCLEOTIDE SEQUENCE [LARGE SCALE GENOMIC DNA]</scope>
    <source>
        <strain evidence="1 2">Alg18-2.2</strain>
    </source>
</reference>
<comment type="caution">
    <text evidence="1">The sequence shown here is derived from an EMBL/GenBank/DDBJ whole genome shotgun (WGS) entry which is preliminary data.</text>
</comment>